<dbReference type="Pfam" id="PF04480">
    <property type="entry name" value="DUF559"/>
    <property type="match status" value="1"/>
</dbReference>
<name>A0ABZ2PJE2_9NOCA</name>
<dbReference type="Gene3D" id="3.40.960.10">
    <property type="entry name" value="VSR Endonuclease"/>
    <property type="match status" value="1"/>
</dbReference>
<proteinExistence type="predicted"/>
<dbReference type="Proteomes" id="UP001432000">
    <property type="component" value="Chromosome"/>
</dbReference>
<dbReference type="EMBL" id="CP147846">
    <property type="protein sequence ID" value="WXG69279.1"/>
    <property type="molecule type" value="Genomic_DNA"/>
</dbReference>
<dbReference type="InterPro" id="IPR011335">
    <property type="entry name" value="Restrct_endonuc-II-like"/>
</dbReference>
<accession>A0ABZ2PJE2</accession>
<evidence type="ECO:0000259" key="1">
    <source>
        <dbReference type="Pfam" id="PF04480"/>
    </source>
</evidence>
<reference evidence="2 3" key="1">
    <citation type="submission" date="2024-03" db="EMBL/GenBank/DDBJ databases">
        <title>Natural products discovery in diverse microorganisms through a two-stage MS feature dereplication strategy.</title>
        <authorList>
            <person name="Zhang R."/>
        </authorList>
    </citation>
    <scope>NUCLEOTIDE SEQUENCE [LARGE SCALE GENOMIC DNA]</scope>
    <source>
        <strain evidence="2 3">18930</strain>
    </source>
</reference>
<sequence>MDNAPFLGSEAVRDGLLTRAELRRDYLKIYRDVYMRRPCEIDAATRACAASVFSRGKAVVAGPSAAALHGSKWISAEHKAELIWHEHRQPYAAILIRADELLTGEVETIDGISVTSAARTAFDLGRKGTFANALAMVDSLCNATSLQPGTVTLLADKHRGSRGIVQLRQVLQIADGGSESPQESRLRLLIHDVGLPRPETQIKVHGADGKVFARIDLGWKRWKVAVEYDGEHHWLNPEQRAWDIERTYRLEQLGWKVIRVSAQQLRRGGIALVARIRDALRAGGAPV</sequence>
<dbReference type="RefSeq" id="WP_338889980.1">
    <property type="nucleotide sequence ID" value="NZ_CP147846.1"/>
</dbReference>
<gene>
    <name evidence="2" type="ORF">WDS16_01565</name>
</gene>
<feature type="domain" description="DUF559" evidence="1">
    <location>
        <begin position="218"/>
        <end position="277"/>
    </location>
</feature>
<organism evidence="2 3">
    <name type="scientific">Rhodococcus sovatensis</name>
    <dbReference type="NCBI Taxonomy" id="1805840"/>
    <lineage>
        <taxon>Bacteria</taxon>
        <taxon>Bacillati</taxon>
        <taxon>Actinomycetota</taxon>
        <taxon>Actinomycetes</taxon>
        <taxon>Mycobacteriales</taxon>
        <taxon>Nocardiaceae</taxon>
        <taxon>Rhodococcus</taxon>
    </lineage>
</organism>
<protein>
    <submittedName>
        <fullName evidence="2">DUF559 domain-containing protein</fullName>
    </submittedName>
</protein>
<evidence type="ECO:0000313" key="3">
    <source>
        <dbReference type="Proteomes" id="UP001432000"/>
    </source>
</evidence>
<dbReference type="InterPro" id="IPR007569">
    <property type="entry name" value="DUF559"/>
</dbReference>
<dbReference type="SUPFAM" id="SSF52980">
    <property type="entry name" value="Restriction endonuclease-like"/>
    <property type="match status" value="1"/>
</dbReference>
<keyword evidence="3" id="KW-1185">Reference proteome</keyword>
<evidence type="ECO:0000313" key="2">
    <source>
        <dbReference type="EMBL" id="WXG69279.1"/>
    </source>
</evidence>